<gene>
    <name evidence="2" type="primary">spoIIR</name>
    <name evidence="2" type="ORF">OE104_14195</name>
</gene>
<sequence>MNKNHSLVAAFFFIVVTIATSFSLYIPKSFAANEEVITIPKEAIRLRILANSNSEQDQRIKREIRDLVNEQITEWVDDLTSLEEAREVIIEHLDEIEDLSTSVLEREKVKQNVQVDFGKVAFPTKLYGQFLYPAGTYEAVLITIGEGNGANWWCVLFPPLCFLDFSSSSAIQDDPDESESSTEQHASGTKTTKKDAHFVEETEEEPEVKFFLIEIIEKIISFFK</sequence>
<dbReference type="Proteomes" id="UP001164718">
    <property type="component" value="Chromosome"/>
</dbReference>
<accession>A0A9E8LUB1</accession>
<dbReference type="AlphaFoldDB" id="A0A9E8LUB1"/>
<dbReference type="InterPro" id="IPR014202">
    <property type="entry name" value="Spore_II_R"/>
</dbReference>
<protein>
    <submittedName>
        <fullName evidence="2">Stage II sporulation protein R</fullName>
    </submittedName>
</protein>
<dbReference type="EMBL" id="CP106878">
    <property type="protein sequence ID" value="WAA09651.1"/>
    <property type="molecule type" value="Genomic_DNA"/>
</dbReference>
<evidence type="ECO:0000256" key="1">
    <source>
        <dbReference type="SAM" id="MobiDB-lite"/>
    </source>
</evidence>
<dbReference type="Pfam" id="PF09551">
    <property type="entry name" value="Spore_II_R"/>
    <property type="match status" value="1"/>
</dbReference>
<evidence type="ECO:0000313" key="2">
    <source>
        <dbReference type="EMBL" id="WAA09651.1"/>
    </source>
</evidence>
<feature type="region of interest" description="Disordered" evidence="1">
    <location>
        <begin position="172"/>
        <end position="205"/>
    </location>
</feature>
<dbReference type="RefSeq" id="WP_275417432.1">
    <property type="nucleotide sequence ID" value="NZ_CP106878.1"/>
</dbReference>
<dbReference type="KEGG" id="faf:OE104_14195"/>
<name>A0A9E8LUB1_9BACI</name>
<feature type="compositionally biased region" description="Polar residues" evidence="1">
    <location>
        <begin position="181"/>
        <end position="190"/>
    </location>
</feature>
<proteinExistence type="predicted"/>
<dbReference type="NCBIfam" id="TIGR02837">
    <property type="entry name" value="spore_II_R"/>
    <property type="match status" value="1"/>
</dbReference>
<organism evidence="2 3">
    <name type="scientific">Fervidibacillus albus</name>
    <dbReference type="NCBI Taxonomy" id="2980026"/>
    <lineage>
        <taxon>Bacteria</taxon>
        <taxon>Bacillati</taxon>
        <taxon>Bacillota</taxon>
        <taxon>Bacilli</taxon>
        <taxon>Bacillales</taxon>
        <taxon>Bacillaceae</taxon>
        <taxon>Fervidibacillus</taxon>
    </lineage>
</organism>
<evidence type="ECO:0000313" key="3">
    <source>
        <dbReference type="Proteomes" id="UP001164718"/>
    </source>
</evidence>
<reference evidence="2" key="1">
    <citation type="submission" date="2022-09" db="EMBL/GenBank/DDBJ databases">
        <title>Complete Genomes of Fervidibacillus albus and Fervidibacillus halotolerans isolated from tidal flat sediments.</title>
        <authorList>
            <person name="Kwon K.K."/>
            <person name="Yang S.-H."/>
            <person name="Park M.J."/>
            <person name="Oh H.-M."/>
        </authorList>
    </citation>
    <scope>NUCLEOTIDE SEQUENCE</scope>
    <source>
        <strain evidence="2">MEBiC13591</strain>
    </source>
</reference>
<keyword evidence="3" id="KW-1185">Reference proteome</keyword>